<sequence length="124" mass="12793">MPDNSALVVWTEIPVTNLAAASEFYSDVFGWTMTVDDTGPNPMASFNSDSTAIGGHLYPGTPSRGGVGPTIHLAVPDTVEAAAGRCTAAGGQVMGPIIPIPPGRFQYATDPDGNSIGLFEPSRT</sequence>
<dbReference type="CDD" id="cd07247">
    <property type="entry name" value="SgaA_N_like"/>
    <property type="match status" value="1"/>
</dbReference>
<dbReference type="InterPro" id="IPR029068">
    <property type="entry name" value="Glyas_Bleomycin-R_OHBP_Dase"/>
</dbReference>
<accession>A0A1Y5SAP4</accession>
<evidence type="ECO:0000313" key="3">
    <source>
        <dbReference type="Proteomes" id="UP000193900"/>
    </source>
</evidence>
<dbReference type="InterPro" id="IPR004360">
    <property type="entry name" value="Glyas_Fos-R_dOase_dom"/>
</dbReference>
<dbReference type="RefSeq" id="WP_085878218.1">
    <property type="nucleotide sequence ID" value="NZ_FWFZ01000005.1"/>
</dbReference>
<dbReference type="AlphaFoldDB" id="A0A1Y5SAP4"/>
<dbReference type="Gene3D" id="3.10.180.10">
    <property type="entry name" value="2,3-Dihydroxybiphenyl 1,2-Dioxygenase, domain 1"/>
    <property type="match status" value="1"/>
</dbReference>
<dbReference type="Pfam" id="PF00903">
    <property type="entry name" value="Glyoxalase"/>
    <property type="match status" value="1"/>
</dbReference>
<evidence type="ECO:0000313" key="2">
    <source>
        <dbReference type="EMBL" id="SLN36336.1"/>
    </source>
</evidence>
<keyword evidence="3" id="KW-1185">Reference proteome</keyword>
<feature type="domain" description="VOC" evidence="1">
    <location>
        <begin position="7"/>
        <end position="121"/>
    </location>
</feature>
<dbReference type="Proteomes" id="UP000193900">
    <property type="component" value="Unassembled WGS sequence"/>
</dbReference>
<dbReference type="OrthoDB" id="9793039at2"/>
<organism evidence="2 3">
    <name type="scientific">Roseisalinus antarcticus</name>
    <dbReference type="NCBI Taxonomy" id="254357"/>
    <lineage>
        <taxon>Bacteria</taxon>
        <taxon>Pseudomonadati</taxon>
        <taxon>Pseudomonadota</taxon>
        <taxon>Alphaproteobacteria</taxon>
        <taxon>Rhodobacterales</taxon>
        <taxon>Roseobacteraceae</taxon>
        <taxon>Roseisalinus</taxon>
    </lineage>
</organism>
<dbReference type="PANTHER" id="PTHR33993">
    <property type="entry name" value="GLYOXALASE-RELATED"/>
    <property type="match status" value="1"/>
</dbReference>
<dbReference type="InterPro" id="IPR052164">
    <property type="entry name" value="Anthracycline_SecMetBiosynth"/>
</dbReference>
<dbReference type="EMBL" id="FWFZ01000005">
    <property type="protein sequence ID" value="SLN36336.1"/>
    <property type="molecule type" value="Genomic_DNA"/>
</dbReference>
<dbReference type="SUPFAM" id="SSF54593">
    <property type="entry name" value="Glyoxalase/Bleomycin resistance protein/Dihydroxybiphenyl dioxygenase"/>
    <property type="match status" value="1"/>
</dbReference>
<dbReference type="InterPro" id="IPR037523">
    <property type="entry name" value="VOC_core"/>
</dbReference>
<proteinExistence type="predicted"/>
<evidence type="ECO:0000259" key="1">
    <source>
        <dbReference type="PROSITE" id="PS51819"/>
    </source>
</evidence>
<dbReference type="PROSITE" id="PS51819">
    <property type="entry name" value="VOC"/>
    <property type="match status" value="1"/>
</dbReference>
<reference evidence="2 3" key="1">
    <citation type="submission" date="2017-03" db="EMBL/GenBank/DDBJ databases">
        <authorList>
            <person name="Afonso C.L."/>
            <person name="Miller P.J."/>
            <person name="Scott M.A."/>
            <person name="Spackman E."/>
            <person name="Goraichik I."/>
            <person name="Dimitrov K.M."/>
            <person name="Suarez D.L."/>
            <person name="Swayne D.E."/>
        </authorList>
    </citation>
    <scope>NUCLEOTIDE SEQUENCE [LARGE SCALE GENOMIC DNA]</scope>
    <source>
        <strain evidence="2 3">CECT 7023</strain>
    </source>
</reference>
<gene>
    <name evidence="2" type="ORF">ROA7023_01326</name>
</gene>
<protein>
    <submittedName>
        <fullName evidence="2">27 kDa antigen Cfp30B</fullName>
    </submittedName>
</protein>
<name>A0A1Y5SAP4_9RHOB</name>